<dbReference type="Proteomes" id="UP000770717">
    <property type="component" value="Unassembled WGS sequence"/>
</dbReference>
<dbReference type="EMBL" id="WNTK01007003">
    <property type="protein sequence ID" value="KAG9463406.1"/>
    <property type="molecule type" value="Genomic_DNA"/>
</dbReference>
<protein>
    <submittedName>
        <fullName evidence="2">Uncharacterized protein</fullName>
    </submittedName>
</protein>
<accession>A0A8J6EC84</accession>
<feature type="compositionally biased region" description="Basic and acidic residues" evidence="1">
    <location>
        <begin position="67"/>
        <end position="103"/>
    </location>
</feature>
<reference evidence="2" key="1">
    <citation type="thesis" date="2020" institute="ProQuest LLC" country="789 East Eisenhower Parkway, Ann Arbor, MI, USA">
        <title>Comparative Genomics and Chromosome Evolution.</title>
        <authorList>
            <person name="Mudd A.B."/>
        </authorList>
    </citation>
    <scope>NUCLEOTIDE SEQUENCE</scope>
    <source>
        <strain evidence="2">HN-11 Male</strain>
        <tissue evidence="2">Kidney and liver</tissue>
    </source>
</reference>
<feature type="region of interest" description="Disordered" evidence="1">
    <location>
        <begin position="66"/>
        <end position="103"/>
    </location>
</feature>
<comment type="caution">
    <text evidence="2">The sequence shown here is derived from an EMBL/GenBank/DDBJ whole genome shotgun (WGS) entry which is preliminary data.</text>
</comment>
<evidence type="ECO:0000313" key="2">
    <source>
        <dbReference type="EMBL" id="KAG9463406.1"/>
    </source>
</evidence>
<keyword evidence="3" id="KW-1185">Reference proteome</keyword>
<evidence type="ECO:0000313" key="3">
    <source>
        <dbReference type="Proteomes" id="UP000770717"/>
    </source>
</evidence>
<evidence type="ECO:0000256" key="1">
    <source>
        <dbReference type="SAM" id="MobiDB-lite"/>
    </source>
</evidence>
<gene>
    <name evidence="2" type="ORF">GDO78_021814</name>
</gene>
<sequence length="103" mass="12047">MSEHPNARVRVIRVELFVKFESSTRVTNPIDYNGRLEHFCMWNAGSRAFFLVFSLSLPKNLPLTRALRREGPKQARHTREEPKTGAGRTRHDARLSNEHHRVR</sequence>
<proteinExistence type="predicted"/>
<organism evidence="2 3">
    <name type="scientific">Eleutherodactylus coqui</name>
    <name type="common">Puerto Rican coqui</name>
    <dbReference type="NCBI Taxonomy" id="57060"/>
    <lineage>
        <taxon>Eukaryota</taxon>
        <taxon>Metazoa</taxon>
        <taxon>Chordata</taxon>
        <taxon>Craniata</taxon>
        <taxon>Vertebrata</taxon>
        <taxon>Euteleostomi</taxon>
        <taxon>Amphibia</taxon>
        <taxon>Batrachia</taxon>
        <taxon>Anura</taxon>
        <taxon>Neobatrachia</taxon>
        <taxon>Hyloidea</taxon>
        <taxon>Eleutherodactylidae</taxon>
        <taxon>Eleutherodactylinae</taxon>
        <taxon>Eleutherodactylus</taxon>
        <taxon>Eleutherodactylus</taxon>
    </lineage>
</organism>
<name>A0A8J6EC84_ELECQ</name>
<dbReference type="AlphaFoldDB" id="A0A8J6EC84"/>